<accession>A0A3Q7J7A8</accession>
<keyword evidence="6 9" id="KW-0804">Transcription</keyword>
<organism evidence="11">
    <name type="scientific">Solanum lycopersicum</name>
    <name type="common">Tomato</name>
    <name type="synonym">Lycopersicon esculentum</name>
    <dbReference type="NCBI Taxonomy" id="4081"/>
    <lineage>
        <taxon>Eukaryota</taxon>
        <taxon>Viridiplantae</taxon>
        <taxon>Streptophyta</taxon>
        <taxon>Embryophyta</taxon>
        <taxon>Tracheophyta</taxon>
        <taxon>Spermatophyta</taxon>
        <taxon>Magnoliopsida</taxon>
        <taxon>eudicotyledons</taxon>
        <taxon>Gunneridae</taxon>
        <taxon>Pentapetalae</taxon>
        <taxon>asterids</taxon>
        <taxon>lamiids</taxon>
        <taxon>Solanales</taxon>
        <taxon>Solanaceae</taxon>
        <taxon>Solanoideae</taxon>
        <taxon>Solaneae</taxon>
        <taxon>Solanum</taxon>
        <taxon>Solanum subgen. Lycopersicon</taxon>
    </lineage>
</organism>
<keyword evidence="12" id="KW-1185">Reference proteome</keyword>
<protein>
    <recommendedName>
        <fullName evidence="9">Dof zinc finger protein</fullName>
    </recommendedName>
</protein>
<comment type="function">
    <text evidence="9">Transcription factor that binds specifically to a 5'-AA[AG]G-3' consensus core sequence.</text>
</comment>
<dbReference type="GO" id="GO:0008270">
    <property type="term" value="F:zinc ion binding"/>
    <property type="evidence" value="ECO:0007669"/>
    <property type="project" value="UniProtKB-KW"/>
</dbReference>
<proteinExistence type="predicted"/>
<dbReference type="InterPro" id="IPR045174">
    <property type="entry name" value="Dof"/>
</dbReference>
<dbReference type="PANTHER" id="PTHR31992:SF93">
    <property type="entry name" value="DOF ZINC FINGER PROTEIN"/>
    <property type="match status" value="1"/>
</dbReference>
<keyword evidence="5 8" id="KW-0238">DNA-binding</keyword>
<dbReference type="Proteomes" id="UP000004994">
    <property type="component" value="Chromosome 10"/>
</dbReference>
<evidence type="ECO:0000256" key="6">
    <source>
        <dbReference type="ARBA" id="ARBA00023163"/>
    </source>
</evidence>
<dbReference type="Pfam" id="PF02701">
    <property type="entry name" value="Zn_ribbon_Dof"/>
    <property type="match status" value="1"/>
</dbReference>
<evidence type="ECO:0000256" key="2">
    <source>
        <dbReference type="ARBA" id="ARBA00022771"/>
    </source>
</evidence>
<keyword evidence="7 8" id="KW-0539">Nucleus</keyword>
<evidence type="ECO:0000313" key="12">
    <source>
        <dbReference type="Proteomes" id="UP000004994"/>
    </source>
</evidence>
<dbReference type="GO" id="GO:0005634">
    <property type="term" value="C:nucleus"/>
    <property type="evidence" value="ECO:0007669"/>
    <property type="project" value="UniProtKB-SubCell"/>
</dbReference>
<dbReference type="STRING" id="4081.A0A3Q7J7A8"/>
<evidence type="ECO:0000256" key="4">
    <source>
        <dbReference type="ARBA" id="ARBA00023015"/>
    </source>
</evidence>
<dbReference type="OMA" id="APPNVTC"/>
<dbReference type="GO" id="GO:0003677">
    <property type="term" value="F:DNA binding"/>
    <property type="evidence" value="ECO:0007669"/>
    <property type="project" value="UniProtKB-UniRule"/>
</dbReference>
<name>A0A3Q7J7A8_SOLLC</name>
<evidence type="ECO:0000259" key="10">
    <source>
        <dbReference type="PROSITE" id="PS50884"/>
    </source>
</evidence>
<sequence length="323" mass="35709">QPHKSQLTNNSKTFFSYFKLKDKAGDLFLFLRGHHLIIAFLLSLFMDTTTQWTKDIGLVTPNMATQIAPPNVTCSRTSTTMEKKVRPQKDQVVNCPRCNSTNTKFCYYNNYSLTQPRYFCKTCRRYWTEGGTLRNVPVGGGSRKNRRCSISSSSLSSISSSQKLLDLNPNPSLSSLQNPNYNLNLGSNQDLNLGFPSFNIHNHNNYFRGMPQFLDFPKMDKGNNGINHFSTSTSNTSPVSALDLLQKGIASRGLTASISSSSSPSTPDLNALYTSSEVQENGAKMMLPFGCLNNHNNSESKGQENSSSVGFWNDGMLGGGGTW</sequence>
<dbReference type="Gramene" id="Solyc10g009360.3.1">
    <property type="protein sequence ID" value="Solyc10g009360.3.1"/>
    <property type="gene ID" value="Solyc10g009360.3"/>
</dbReference>
<reference evidence="11" key="1">
    <citation type="journal article" date="2012" name="Nature">
        <title>The tomato genome sequence provides insights into fleshy fruit evolution.</title>
        <authorList>
            <consortium name="Tomato Genome Consortium"/>
        </authorList>
    </citation>
    <scope>NUCLEOTIDE SEQUENCE [LARGE SCALE GENOMIC DNA]</scope>
    <source>
        <strain evidence="11">cv. Heinz 1706</strain>
    </source>
</reference>
<dbReference type="PROSITE" id="PS50884">
    <property type="entry name" value="ZF_DOF_2"/>
    <property type="match status" value="1"/>
</dbReference>
<dbReference type="InterPro" id="IPR003851">
    <property type="entry name" value="Znf_Dof"/>
</dbReference>
<dbReference type="GO" id="GO:0003700">
    <property type="term" value="F:DNA-binding transcription factor activity"/>
    <property type="evidence" value="ECO:0007669"/>
    <property type="project" value="UniProtKB-UniRule"/>
</dbReference>
<keyword evidence="3 9" id="KW-0862">Zinc</keyword>
<evidence type="ECO:0000256" key="5">
    <source>
        <dbReference type="ARBA" id="ARBA00023125"/>
    </source>
</evidence>
<evidence type="ECO:0000256" key="8">
    <source>
        <dbReference type="PROSITE-ProRule" id="PRU00071"/>
    </source>
</evidence>
<keyword evidence="4 9" id="KW-0805">Transcription regulation</keyword>
<reference evidence="11" key="2">
    <citation type="submission" date="2019-01" db="UniProtKB">
        <authorList>
            <consortium name="EnsemblPlants"/>
        </authorList>
    </citation>
    <scope>IDENTIFICATION</scope>
    <source>
        <strain evidence="11">cv. Heinz 1706</strain>
    </source>
</reference>
<evidence type="ECO:0000256" key="3">
    <source>
        <dbReference type="ARBA" id="ARBA00022833"/>
    </source>
</evidence>
<evidence type="ECO:0000313" key="11">
    <source>
        <dbReference type="EnsemblPlants" id="Solyc10g009360.3.1"/>
    </source>
</evidence>
<feature type="domain" description="Dof-type" evidence="10">
    <location>
        <begin position="93"/>
        <end position="147"/>
    </location>
</feature>
<dbReference type="PaxDb" id="4081-Solyc10g009360.2.1"/>
<gene>
    <name evidence="11" type="primary">LOC101265680</name>
</gene>
<evidence type="ECO:0000256" key="1">
    <source>
        <dbReference type="ARBA" id="ARBA00022723"/>
    </source>
</evidence>
<dbReference type="EnsemblPlants" id="Solyc10g009360.3.1">
    <property type="protein sequence ID" value="Solyc10g009360.3.1"/>
    <property type="gene ID" value="Solyc10g009360.3"/>
</dbReference>
<keyword evidence="1 9" id="KW-0479">Metal-binding</keyword>
<dbReference type="AlphaFoldDB" id="A0A3Q7J7A8"/>
<dbReference type="FunCoup" id="A0A3Q7J7A8">
    <property type="interactions" value="673"/>
</dbReference>
<dbReference type="PROSITE" id="PS01361">
    <property type="entry name" value="ZF_DOF_1"/>
    <property type="match status" value="1"/>
</dbReference>
<evidence type="ECO:0000256" key="7">
    <source>
        <dbReference type="ARBA" id="ARBA00023242"/>
    </source>
</evidence>
<comment type="subcellular location">
    <subcellularLocation>
        <location evidence="8 9">Nucleus</location>
    </subcellularLocation>
</comment>
<dbReference type="InParanoid" id="A0A3Q7J7A8"/>
<evidence type="ECO:0000256" key="9">
    <source>
        <dbReference type="RuleBase" id="RU369094"/>
    </source>
</evidence>
<keyword evidence="2 8" id="KW-0863">Zinc-finger</keyword>
<dbReference type="PANTHER" id="PTHR31992">
    <property type="entry name" value="DOF ZINC FINGER PROTEIN DOF1.4-RELATED"/>
    <property type="match status" value="1"/>
</dbReference>